<proteinExistence type="predicted"/>
<dbReference type="InterPro" id="IPR026816">
    <property type="entry name" value="Flavodoxin_dom"/>
</dbReference>
<feature type="domain" description="Flavodoxin" evidence="1">
    <location>
        <begin position="4"/>
        <end position="152"/>
    </location>
</feature>
<protein>
    <submittedName>
        <fullName evidence="2">Protoporphyrinogen oxidase</fullName>
    </submittedName>
</protein>
<dbReference type="Gene3D" id="3.40.50.360">
    <property type="match status" value="1"/>
</dbReference>
<evidence type="ECO:0000313" key="2">
    <source>
        <dbReference type="EMBL" id="TDH36143.1"/>
    </source>
</evidence>
<dbReference type="RefSeq" id="WP_133284841.1">
    <property type="nucleotide sequence ID" value="NZ_SMSI01000002.1"/>
</dbReference>
<name>A0A4R5PKA7_9HYPH</name>
<dbReference type="GO" id="GO:0006783">
    <property type="term" value="P:heme biosynthetic process"/>
    <property type="evidence" value="ECO:0007669"/>
    <property type="project" value="TreeGrafter"/>
</dbReference>
<dbReference type="InterPro" id="IPR029039">
    <property type="entry name" value="Flavoprotein-like_sf"/>
</dbReference>
<dbReference type="Pfam" id="PF12724">
    <property type="entry name" value="Flavodoxin_5"/>
    <property type="match status" value="1"/>
</dbReference>
<dbReference type="PANTHER" id="PTHR38030">
    <property type="entry name" value="PROTOPORPHYRINOGEN IX DEHYDROGENASE [MENAQUINONE]"/>
    <property type="match status" value="1"/>
</dbReference>
<dbReference type="SUPFAM" id="SSF52218">
    <property type="entry name" value="Flavoproteins"/>
    <property type="match status" value="1"/>
</dbReference>
<evidence type="ECO:0000259" key="1">
    <source>
        <dbReference type="Pfam" id="PF12724"/>
    </source>
</evidence>
<evidence type="ECO:0000313" key="3">
    <source>
        <dbReference type="Proteomes" id="UP000295131"/>
    </source>
</evidence>
<reference evidence="2 3" key="1">
    <citation type="journal article" date="2013" name="Int. J. Syst. Evol. Microbiol.">
        <title>Hoeflea suaedae sp. nov., an endophytic bacterium isolated from the root of the halophyte Suaeda maritima.</title>
        <authorList>
            <person name="Chung E.J."/>
            <person name="Park J.A."/>
            <person name="Pramanik P."/>
            <person name="Bibi F."/>
            <person name="Jeon C.O."/>
            <person name="Chung Y.R."/>
        </authorList>
    </citation>
    <scope>NUCLEOTIDE SEQUENCE [LARGE SCALE GENOMIC DNA]</scope>
    <source>
        <strain evidence="2 3">YC6898</strain>
    </source>
</reference>
<dbReference type="OrthoDB" id="9795729at2"/>
<dbReference type="GO" id="GO:0010181">
    <property type="term" value="F:FMN binding"/>
    <property type="evidence" value="ECO:0007669"/>
    <property type="project" value="TreeGrafter"/>
</dbReference>
<dbReference type="AlphaFoldDB" id="A0A4R5PKA7"/>
<sequence length="178" mass="19979">MAVLVLYATVEGHSRKVATHIAEHLEDRRYVALLGDVREPGFTVPGTFDAVFICAPVHLGRYPEPIARFIEDWKDALVLVPTGFVSISLSIQSDNPEERAAARTFPEKLSRRTGFYPSHVHHAAGALKYLEYDYFKRLLMRQIAGKEGGPVDASRDYEFTDWDALNGFVDDVIAEIRG</sequence>
<gene>
    <name evidence="2" type="ORF">E2A64_12695</name>
</gene>
<dbReference type="EMBL" id="SMSI01000002">
    <property type="protein sequence ID" value="TDH36143.1"/>
    <property type="molecule type" value="Genomic_DNA"/>
</dbReference>
<accession>A0A4R5PKA7</accession>
<comment type="caution">
    <text evidence="2">The sequence shown here is derived from an EMBL/GenBank/DDBJ whole genome shotgun (WGS) entry which is preliminary data.</text>
</comment>
<organism evidence="2 3">
    <name type="scientific">Pseudohoeflea suaedae</name>
    <dbReference type="NCBI Taxonomy" id="877384"/>
    <lineage>
        <taxon>Bacteria</taxon>
        <taxon>Pseudomonadati</taxon>
        <taxon>Pseudomonadota</taxon>
        <taxon>Alphaproteobacteria</taxon>
        <taxon>Hyphomicrobiales</taxon>
        <taxon>Rhizobiaceae</taxon>
        <taxon>Pseudohoeflea</taxon>
    </lineage>
</organism>
<keyword evidence="3" id="KW-1185">Reference proteome</keyword>
<dbReference type="PANTHER" id="PTHR38030:SF2">
    <property type="entry name" value="PROTOPORPHYRINOGEN IX DEHYDROGENASE [QUINONE]"/>
    <property type="match status" value="1"/>
</dbReference>
<dbReference type="GO" id="GO:0070819">
    <property type="term" value="F:menaquinone-dependent protoporphyrinogen oxidase activity"/>
    <property type="evidence" value="ECO:0007669"/>
    <property type="project" value="TreeGrafter"/>
</dbReference>
<dbReference type="Proteomes" id="UP000295131">
    <property type="component" value="Unassembled WGS sequence"/>
</dbReference>
<dbReference type="InterPro" id="IPR052200">
    <property type="entry name" value="Protoporphyrinogen_IX_DH"/>
</dbReference>